<evidence type="ECO:0000313" key="2">
    <source>
        <dbReference type="Proteomes" id="UP000050301"/>
    </source>
</evidence>
<organism evidence="1 2">
    <name type="scientific">Acidiplasma cupricumulans</name>
    <dbReference type="NCBI Taxonomy" id="312540"/>
    <lineage>
        <taxon>Archaea</taxon>
        <taxon>Methanobacteriati</taxon>
        <taxon>Thermoplasmatota</taxon>
        <taxon>Thermoplasmata</taxon>
        <taxon>Thermoplasmatales</taxon>
        <taxon>Ferroplasmaceae</taxon>
        <taxon>Acidiplasma</taxon>
    </lineage>
</organism>
<dbReference type="RefSeq" id="WP_048101290.1">
    <property type="nucleotide sequence ID" value="NZ_LKBH01000295.1"/>
</dbReference>
<sequence length="62" mass="7219">MEINNVKVCPHCNIDMQLKNAPYHQNNEYIGDFEAYVCPSCHRVYYTSKGFSDMGSVLMRKK</sequence>
<keyword evidence="2" id="KW-1185">Reference proteome</keyword>
<dbReference type="AlphaFoldDB" id="A0A0Q0RNI2"/>
<comment type="caution">
    <text evidence="1">The sequence shown here is derived from an EMBL/GenBank/DDBJ whole genome shotgun (WGS) entry which is preliminary data.</text>
</comment>
<name>A0A0Q0RNI2_9ARCH</name>
<proteinExistence type="predicted"/>
<protein>
    <submittedName>
        <fullName evidence="1">Uncharacterized protein</fullName>
    </submittedName>
</protein>
<dbReference type="EMBL" id="LKBH01000295">
    <property type="protein sequence ID" value="KQB33757.1"/>
    <property type="molecule type" value="Genomic_DNA"/>
</dbReference>
<accession>A0A0Q0RNI2</accession>
<reference evidence="1 2" key="1">
    <citation type="submission" date="2015-09" db="EMBL/GenBank/DDBJ databases">
        <title>Heavy metals and arsenic resistance mechanisms in polyextremophilic archaea of the family Ferroplasmaceae.</title>
        <authorList>
            <person name="Bulaev A.G."/>
            <person name="Kanygina A.V."/>
        </authorList>
    </citation>
    <scope>NUCLEOTIDE SEQUENCE [LARGE SCALE GENOMIC DNA]</scope>
    <source>
        <strain evidence="1 2">BH2</strain>
    </source>
</reference>
<gene>
    <name evidence="1" type="ORF">AOG55_02030</name>
</gene>
<dbReference type="GeneID" id="84221133"/>
<evidence type="ECO:0000313" key="1">
    <source>
        <dbReference type="EMBL" id="KQB33757.1"/>
    </source>
</evidence>
<dbReference type="InParanoid" id="A0A0Q0RNI2"/>
<dbReference type="Proteomes" id="UP000050301">
    <property type="component" value="Unassembled WGS sequence"/>
</dbReference>